<dbReference type="Proteomes" id="UP000830198">
    <property type="component" value="Chromosome"/>
</dbReference>
<keyword evidence="3" id="KW-1185">Reference proteome</keyword>
<dbReference type="PROSITE" id="PS50042">
    <property type="entry name" value="CNMP_BINDING_3"/>
    <property type="match status" value="1"/>
</dbReference>
<dbReference type="SUPFAM" id="SSF51206">
    <property type="entry name" value="cAMP-binding domain-like"/>
    <property type="match status" value="1"/>
</dbReference>
<accession>A0ABY4I8J9</accession>
<reference evidence="2 3" key="1">
    <citation type="submission" date="2022-04" db="EMBL/GenBank/DDBJ databases">
        <title>The arsenic-methylating capacity of Chitinophaga filiformis YT5 during chitin decomposition.</title>
        <authorList>
            <person name="Chen G."/>
            <person name="Liang Y."/>
        </authorList>
    </citation>
    <scope>NUCLEOTIDE SEQUENCE [LARGE SCALE GENOMIC DNA]</scope>
    <source>
        <strain evidence="2 3">YT5</strain>
    </source>
</reference>
<dbReference type="Gene3D" id="2.60.120.10">
    <property type="entry name" value="Jelly Rolls"/>
    <property type="match status" value="1"/>
</dbReference>
<evidence type="ECO:0000313" key="2">
    <source>
        <dbReference type="EMBL" id="UPK71011.1"/>
    </source>
</evidence>
<dbReference type="EMBL" id="CP095855">
    <property type="protein sequence ID" value="UPK71011.1"/>
    <property type="molecule type" value="Genomic_DNA"/>
</dbReference>
<name>A0ABY4I8J9_CHIFI</name>
<dbReference type="InterPro" id="IPR014710">
    <property type="entry name" value="RmlC-like_jellyroll"/>
</dbReference>
<gene>
    <name evidence="2" type="ORF">MYF79_06830</name>
</gene>
<organism evidence="2 3">
    <name type="scientific">Chitinophaga filiformis</name>
    <name type="common">Myxococcus filiformis</name>
    <name type="synonym">Flexibacter filiformis</name>
    <dbReference type="NCBI Taxonomy" id="104663"/>
    <lineage>
        <taxon>Bacteria</taxon>
        <taxon>Pseudomonadati</taxon>
        <taxon>Bacteroidota</taxon>
        <taxon>Chitinophagia</taxon>
        <taxon>Chitinophagales</taxon>
        <taxon>Chitinophagaceae</taxon>
        <taxon>Chitinophaga</taxon>
    </lineage>
</organism>
<sequence length="224" mass="26172">MLKVTGTFYGDDTPISPFASNFDIFVKNGVSMFEVFAAYLKEKAGLTDEELDQVRAVTINKRLRKRQYLLQEGDICHYNCFVAKGCLRNYRVSEDGVEHILRFAVENWWLSDTESYNNGTPTRNNIDALEDSDLLLIEKKDFDQLLNTITRFREFIDRLKARSFDVSQNRIMSNISDTAEERYLNFMKSYPDIFNRVPLHMIASYLGVSRETLSRIRNQYSKTH</sequence>
<protein>
    <submittedName>
        <fullName evidence="2">Crp/Fnr family transcriptional regulator</fullName>
    </submittedName>
</protein>
<proteinExistence type="predicted"/>
<evidence type="ECO:0000259" key="1">
    <source>
        <dbReference type="PROSITE" id="PS50042"/>
    </source>
</evidence>
<evidence type="ECO:0000313" key="3">
    <source>
        <dbReference type="Proteomes" id="UP000830198"/>
    </source>
</evidence>
<dbReference type="InterPro" id="IPR000595">
    <property type="entry name" value="cNMP-bd_dom"/>
</dbReference>
<dbReference type="InterPro" id="IPR018490">
    <property type="entry name" value="cNMP-bd_dom_sf"/>
</dbReference>
<dbReference type="SMART" id="SM00100">
    <property type="entry name" value="cNMP"/>
    <property type="match status" value="1"/>
</dbReference>
<feature type="domain" description="Cyclic nucleotide-binding" evidence="1">
    <location>
        <begin position="45"/>
        <end position="146"/>
    </location>
</feature>
<dbReference type="CDD" id="cd00038">
    <property type="entry name" value="CAP_ED"/>
    <property type="match status" value="1"/>
</dbReference>
<dbReference type="Pfam" id="PF00027">
    <property type="entry name" value="cNMP_binding"/>
    <property type="match status" value="1"/>
</dbReference>
<dbReference type="RefSeq" id="WP_247813156.1">
    <property type="nucleotide sequence ID" value="NZ_CP095855.1"/>
</dbReference>